<keyword evidence="2" id="KW-1185">Reference proteome</keyword>
<name>A0A2S8AFG1_9FLAO</name>
<dbReference type="OrthoDB" id="1260619at2"/>
<dbReference type="RefSeq" id="WP_105245821.1">
    <property type="nucleotide sequence ID" value="NZ_PSZM01000003.1"/>
</dbReference>
<dbReference type="Proteomes" id="UP000238042">
    <property type="component" value="Unassembled WGS sequence"/>
</dbReference>
<accession>A0A2S8AFG1</accession>
<sequence>MILNQCGHYRILPSWERSTFHLNGNTYQTYIWTETMNEVIQKGEFIYTPELKVKMQQGQQGFSKW</sequence>
<dbReference type="EMBL" id="PSZM01000003">
    <property type="protein sequence ID" value="PQL94856.1"/>
    <property type="molecule type" value="Genomic_DNA"/>
</dbReference>
<organism evidence="1 2">
    <name type="scientific">Apibacter adventoris</name>
    <dbReference type="NCBI Taxonomy" id="1679466"/>
    <lineage>
        <taxon>Bacteria</taxon>
        <taxon>Pseudomonadati</taxon>
        <taxon>Bacteroidota</taxon>
        <taxon>Flavobacteriia</taxon>
        <taxon>Flavobacteriales</taxon>
        <taxon>Weeksellaceae</taxon>
        <taxon>Apibacter</taxon>
    </lineage>
</organism>
<gene>
    <name evidence="1" type="ORF">C4S77_02415</name>
</gene>
<evidence type="ECO:0000313" key="2">
    <source>
        <dbReference type="Proteomes" id="UP000238042"/>
    </source>
</evidence>
<proteinExistence type="predicted"/>
<evidence type="ECO:0000313" key="1">
    <source>
        <dbReference type="EMBL" id="PQL94856.1"/>
    </source>
</evidence>
<reference evidence="1 2" key="1">
    <citation type="submission" date="2018-02" db="EMBL/GenBank/DDBJ databases">
        <title>Genome sequences of Apibacter spp., gut symbionts of Asian honey bees.</title>
        <authorList>
            <person name="Kwong W.K."/>
            <person name="Steele M.I."/>
            <person name="Moran N.A."/>
        </authorList>
    </citation>
    <scope>NUCLEOTIDE SEQUENCE [LARGE SCALE GENOMIC DNA]</scope>
    <source>
        <strain evidence="2">wkB301</strain>
    </source>
</reference>
<dbReference type="AlphaFoldDB" id="A0A2S8AFG1"/>
<comment type="caution">
    <text evidence="1">The sequence shown here is derived from an EMBL/GenBank/DDBJ whole genome shotgun (WGS) entry which is preliminary data.</text>
</comment>
<protein>
    <submittedName>
        <fullName evidence="1">Uncharacterized protein</fullName>
    </submittedName>
</protein>